<dbReference type="InterPro" id="IPR000524">
    <property type="entry name" value="Tscrpt_reg_HTH_GntR"/>
</dbReference>
<name>A0A410G8Q8_9BURK</name>
<dbReference type="PANTHER" id="PTHR43537">
    <property type="entry name" value="TRANSCRIPTIONAL REGULATOR, GNTR FAMILY"/>
    <property type="match status" value="1"/>
</dbReference>
<feature type="domain" description="HTH gntR-type" evidence="4">
    <location>
        <begin position="33"/>
        <end position="100"/>
    </location>
</feature>
<evidence type="ECO:0000259" key="4">
    <source>
        <dbReference type="PROSITE" id="PS50949"/>
    </source>
</evidence>
<gene>
    <name evidence="5" type="ORF">CKA81_01660</name>
</gene>
<dbReference type="SUPFAM" id="SSF48008">
    <property type="entry name" value="GntR ligand-binding domain-like"/>
    <property type="match status" value="1"/>
</dbReference>
<dbReference type="SMART" id="SM00345">
    <property type="entry name" value="HTH_GNTR"/>
    <property type="match status" value="1"/>
</dbReference>
<evidence type="ECO:0000313" key="6">
    <source>
        <dbReference type="Proteomes" id="UP000283474"/>
    </source>
</evidence>
<dbReference type="Pfam" id="PF07729">
    <property type="entry name" value="FCD"/>
    <property type="match status" value="1"/>
</dbReference>
<dbReference type="InterPro" id="IPR036390">
    <property type="entry name" value="WH_DNA-bd_sf"/>
</dbReference>
<keyword evidence="6" id="KW-1185">Reference proteome</keyword>
<accession>A0A410G8Q8</accession>
<dbReference type="InterPro" id="IPR036388">
    <property type="entry name" value="WH-like_DNA-bd_sf"/>
</dbReference>
<dbReference type="Gene3D" id="1.10.10.10">
    <property type="entry name" value="Winged helix-like DNA-binding domain superfamily/Winged helix DNA-binding domain"/>
    <property type="match status" value="1"/>
</dbReference>
<dbReference type="SMART" id="SM00895">
    <property type="entry name" value="FCD"/>
    <property type="match status" value="1"/>
</dbReference>
<dbReference type="Proteomes" id="UP000283474">
    <property type="component" value="Chromosome"/>
</dbReference>
<reference evidence="5 6" key="1">
    <citation type="submission" date="2017-08" db="EMBL/GenBank/DDBJ databases">
        <authorList>
            <person name="Park S.-J."/>
            <person name="Kim H."/>
        </authorList>
    </citation>
    <scope>NUCLEOTIDE SEQUENCE [LARGE SCALE GENOMIC DNA]</scope>
    <source>
        <strain evidence="6">ye3</strain>
    </source>
</reference>
<dbReference type="GO" id="GO:0003700">
    <property type="term" value="F:DNA-binding transcription factor activity"/>
    <property type="evidence" value="ECO:0007669"/>
    <property type="project" value="InterPro"/>
</dbReference>
<dbReference type="EMBL" id="CP022987">
    <property type="protein sequence ID" value="QAA92692.1"/>
    <property type="molecule type" value="Genomic_DNA"/>
</dbReference>
<keyword evidence="2" id="KW-0238">DNA-binding</keyword>
<dbReference type="SUPFAM" id="SSF46785">
    <property type="entry name" value="Winged helix' DNA-binding domain"/>
    <property type="match status" value="1"/>
</dbReference>
<dbReference type="Gene3D" id="1.20.120.530">
    <property type="entry name" value="GntR ligand-binding domain-like"/>
    <property type="match status" value="1"/>
</dbReference>
<evidence type="ECO:0000256" key="1">
    <source>
        <dbReference type="ARBA" id="ARBA00023015"/>
    </source>
</evidence>
<protein>
    <recommendedName>
        <fullName evidence="4">HTH gntR-type domain-containing protein</fullName>
    </recommendedName>
</protein>
<organism evidence="5 6">
    <name type="scientific">Pollutimonas thiosulfatoxidans</name>
    <dbReference type="NCBI Taxonomy" id="2028345"/>
    <lineage>
        <taxon>Bacteria</taxon>
        <taxon>Pseudomonadati</taxon>
        <taxon>Pseudomonadota</taxon>
        <taxon>Betaproteobacteria</taxon>
        <taxon>Burkholderiales</taxon>
        <taxon>Alcaligenaceae</taxon>
        <taxon>Pollutimonas</taxon>
    </lineage>
</organism>
<dbReference type="InterPro" id="IPR011711">
    <property type="entry name" value="GntR_C"/>
</dbReference>
<dbReference type="KEGG" id="pus:CKA81_01660"/>
<evidence type="ECO:0000313" key="5">
    <source>
        <dbReference type="EMBL" id="QAA92692.1"/>
    </source>
</evidence>
<keyword evidence="3" id="KW-0804">Transcription</keyword>
<dbReference type="GO" id="GO:0003677">
    <property type="term" value="F:DNA binding"/>
    <property type="evidence" value="ECO:0007669"/>
    <property type="project" value="UniProtKB-KW"/>
</dbReference>
<proteinExistence type="predicted"/>
<dbReference type="PANTHER" id="PTHR43537:SF20">
    <property type="entry name" value="HTH-TYPE TRANSCRIPTIONAL REPRESSOR GLAR"/>
    <property type="match status" value="1"/>
</dbReference>
<sequence>MSSLVLDAGRGSLAVEARTGRAQWSGQLTNTGKSLTESVYFSVRDDILTYRLKPATKLNIASMAKARGVSLSAVREALARLTSDGFVVNEPQRGFRVASVSLADLLDLTERRVAIEGQCLLRSIQNGSLAWEGRVLASLHELSRTPVHLQNEFNPAWINTHVRFHATLVEACDSPWLMRIRELLFIHSERYRVLSIHLDRPHLDAEHHHIAEAAIARDTERAVALLAEHVKLTAQIILQSESDGRASPFLG</sequence>
<dbReference type="AlphaFoldDB" id="A0A410G8Q8"/>
<evidence type="ECO:0000256" key="3">
    <source>
        <dbReference type="ARBA" id="ARBA00023163"/>
    </source>
</evidence>
<dbReference type="InterPro" id="IPR008920">
    <property type="entry name" value="TF_FadR/GntR_C"/>
</dbReference>
<evidence type="ECO:0000256" key="2">
    <source>
        <dbReference type="ARBA" id="ARBA00023125"/>
    </source>
</evidence>
<dbReference type="PROSITE" id="PS50949">
    <property type="entry name" value="HTH_GNTR"/>
    <property type="match status" value="1"/>
</dbReference>
<keyword evidence="1" id="KW-0805">Transcription regulation</keyword>
<dbReference type="Pfam" id="PF00392">
    <property type="entry name" value="GntR"/>
    <property type="match status" value="1"/>
</dbReference>